<name>A0A418Y4I3_9BURK</name>
<evidence type="ECO:0000313" key="1">
    <source>
        <dbReference type="EMBL" id="RJG20479.1"/>
    </source>
</evidence>
<evidence type="ECO:0000313" key="2">
    <source>
        <dbReference type="Proteomes" id="UP000284006"/>
    </source>
</evidence>
<dbReference type="AlphaFoldDB" id="A0A418Y4I3"/>
<comment type="caution">
    <text evidence="1">The sequence shown here is derived from an EMBL/GenBank/DDBJ whole genome shotgun (WGS) entry which is preliminary data.</text>
</comment>
<sequence length="73" mass="8067">MCSAPYRSVSVSRVKHDLETSDARADRKTIEARNDARDNKRDAEYKVALEKCDAFAGAAKDNCVAAARTQYGK</sequence>
<dbReference type="RefSeq" id="WP_119810344.1">
    <property type="nucleotide sequence ID" value="NZ_QYUP01000084.1"/>
</dbReference>
<dbReference type="EMBL" id="QYUP01000084">
    <property type="protein sequence ID" value="RJG20479.1"/>
    <property type="molecule type" value="Genomic_DNA"/>
</dbReference>
<gene>
    <name evidence="1" type="ORF">D3872_08425</name>
</gene>
<proteinExistence type="predicted"/>
<dbReference type="Proteomes" id="UP000284006">
    <property type="component" value="Unassembled WGS sequence"/>
</dbReference>
<reference evidence="1 2" key="1">
    <citation type="submission" date="2018-09" db="EMBL/GenBank/DDBJ databases">
        <authorList>
            <person name="Zhu H."/>
        </authorList>
    </citation>
    <scope>NUCLEOTIDE SEQUENCE [LARGE SCALE GENOMIC DNA]</scope>
    <source>
        <strain evidence="1 2">K1S02-61</strain>
    </source>
</reference>
<keyword evidence="2" id="KW-1185">Reference proteome</keyword>
<protein>
    <submittedName>
        <fullName evidence="1">Uncharacterized protein</fullName>
    </submittedName>
</protein>
<dbReference type="OrthoDB" id="5769605at2"/>
<organism evidence="1 2">
    <name type="scientific">Massilia cavernae</name>
    <dbReference type="NCBI Taxonomy" id="2320864"/>
    <lineage>
        <taxon>Bacteria</taxon>
        <taxon>Pseudomonadati</taxon>
        <taxon>Pseudomonadota</taxon>
        <taxon>Betaproteobacteria</taxon>
        <taxon>Burkholderiales</taxon>
        <taxon>Oxalobacteraceae</taxon>
        <taxon>Telluria group</taxon>
        <taxon>Massilia</taxon>
    </lineage>
</organism>
<accession>A0A418Y4I3</accession>